<keyword evidence="1" id="KW-0678">Repressor</keyword>
<dbReference type="GO" id="GO:0003700">
    <property type="term" value="F:DNA-binding transcription factor activity"/>
    <property type="evidence" value="ECO:0007669"/>
    <property type="project" value="InterPro"/>
</dbReference>
<evidence type="ECO:0000256" key="1">
    <source>
        <dbReference type="ARBA" id="ARBA00022491"/>
    </source>
</evidence>
<dbReference type="RefSeq" id="WP_022744222.1">
    <property type="nucleotide sequence ID" value="NC_022571.1"/>
</dbReference>
<sequence length="269" mass="32128">MNKYFTIGEISKLFNIPIKTLRYYDDIELFKPAFIDKQSKYRYYSIDQFVIIDIIKNSKLMGMSLQEIKNVINCDSSIEDTLSIIENQINVFNSKISELLKIKNSMEKLRTTITDAMNSKNNEVFIEFNKERRYISYNYVSNNIEEQEVNLRRAILDVESRQREVYSIFGVGTLYEKYIVENKIVNMDIRYYIDNKYDSNNYNILPEGYYVSIIFDDNSYNKYKYYKKLTDYIINKKIDVVGDFSETWIIPKSYKSKEITLVKLEIMCK</sequence>
<evidence type="ECO:0000256" key="2">
    <source>
        <dbReference type="ARBA" id="ARBA00023015"/>
    </source>
</evidence>
<dbReference type="PANTHER" id="PTHR30204:SF69">
    <property type="entry name" value="MERR-FAMILY TRANSCRIPTIONAL REGULATOR"/>
    <property type="match status" value="1"/>
</dbReference>
<dbReference type="SUPFAM" id="SSF55136">
    <property type="entry name" value="Probable bacterial effector-binding domain"/>
    <property type="match status" value="1"/>
</dbReference>
<name>U5MQK6_CLOSA</name>
<dbReference type="Pfam" id="PF13411">
    <property type="entry name" value="MerR_1"/>
    <property type="match status" value="1"/>
</dbReference>
<evidence type="ECO:0000256" key="3">
    <source>
        <dbReference type="ARBA" id="ARBA00023125"/>
    </source>
</evidence>
<evidence type="ECO:0000313" key="6">
    <source>
        <dbReference type="EMBL" id="AGX41936.1"/>
    </source>
</evidence>
<feature type="domain" description="HTH merR-type" evidence="5">
    <location>
        <begin position="4"/>
        <end position="74"/>
    </location>
</feature>
<dbReference type="Proteomes" id="UP000017118">
    <property type="component" value="Chromosome"/>
</dbReference>
<dbReference type="PANTHER" id="PTHR30204">
    <property type="entry name" value="REDOX-CYCLING DRUG-SENSING TRANSCRIPTIONAL ACTIVATOR SOXR"/>
    <property type="match status" value="1"/>
</dbReference>
<proteinExistence type="predicted"/>
<dbReference type="PROSITE" id="PS50937">
    <property type="entry name" value="HTH_MERR_2"/>
    <property type="match status" value="1"/>
</dbReference>
<dbReference type="Gene3D" id="1.10.1660.10">
    <property type="match status" value="1"/>
</dbReference>
<dbReference type="HOGENOM" id="CLU_065103_0_0_9"/>
<evidence type="ECO:0000259" key="5">
    <source>
        <dbReference type="PROSITE" id="PS50937"/>
    </source>
</evidence>
<dbReference type="InterPro" id="IPR011256">
    <property type="entry name" value="Reg_factor_effector_dom_sf"/>
</dbReference>
<keyword evidence="4" id="KW-0804">Transcription</keyword>
<dbReference type="GO" id="GO:0003677">
    <property type="term" value="F:DNA binding"/>
    <property type="evidence" value="ECO:0007669"/>
    <property type="project" value="UniProtKB-KW"/>
</dbReference>
<dbReference type="KEGG" id="csb:CLSA_c09250"/>
<protein>
    <submittedName>
        <fullName evidence="6">MerR-family transcriptional regulator</fullName>
    </submittedName>
</protein>
<dbReference type="Gene3D" id="3.20.80.10">
    <property type="entry name" value="Regulatory factor, effector binding domain"/>
    <property type="match status" value="1"/>
</dbReference>
<dbReference type="eggNOG" id="COG0789">
    <property type="taxonomic scope" value="Bacteria"/>
</dbReference>
<dbReference type="AlphaFoldDB" id="U5MQK6"/>
<keyword evidence="7" id="KW-1185">Reference proteome</keyword>
<dbReference type="EMBL" id="CP006721">
    <property type="protein sequence ID" value="AGX41936.1"/>
    <property type="molecule type" value="Genomic_DNA"/>
</dbReference>
<dbReference type="InterPro" id="IPR009061">
    <property type="entry name" value="DNA-bd_dom_put_sf"/>
</dbReference>
<evidence type="ECO:0000256" key="4">
    <source>
        <dbReference type="ARBA" id="ARBA00023163"/>
    </source>
</evidence>
<keyword evidence="2" id="KW-0805">Transcription regulation</keyword>
<dbReference type="PATRIC" id="fig|1345695.10.peg.727"/>
<reference evidence="6 7" key="1">
    <citation type="journal article" date="2013" name="Genome Announc.">
        <title>Complete Genome Sequence of the Solvent Producer Clostridium saccharobutylicum NCP262 (DSM 13864).</title>
        <authorList>
            <person name="Poehlein A."/>
            <person name="Hartwich K."/>
            <person name="Krabben P."/>
            <person name="Ehrenreich A."/>
            <person name="Liebl W."/>
            <person name="Durre P."/>
            <person name="Gottschalk G."/>
            <person name="Daniel R."/>
        </authorList>
    </citation>
    <scope>NUCLEOTIDE SEQUENCE [LARGE SCALE GENOMIC DNA]</scope>
    <source>
        <strain evidence="6">DSM 13864</strain>
    </source>
</reference>
<gene>
    <name evidence="6" type="ORF">CLSA_c09250</name>
</gene>
<dbReference type="OrthoDB" id="9773308at2"/>
<organism evidence="6 7">
    <name type="scientific">Clostridium saccharobutylicum DSM 13864</name>
    <dbReference type="NCBI Taxonomy" id="1345695"/>
    <lineage>
        <taxon>Bacteria</taxon>
        <taxon>Bacillati</taxon>
        <taxon>Bacillota</taxon>
        <taxon>Clostridia</taxon>
        <taxon>Eubacteriales</taxon>
        <taxon>Clostridiaceae</taxon>
        <taxon>Clostridium</taxon>
    </lineage>
</organism>
<evidence type="ECO:0000313" key="7">
    <source>
        <dbReference type="Proteomes" id="UP000017118"/>
    </source>
</evidence>
<accession>U5MQK6</accession>
<keyword evidence="3" id="KW-0238">DNA-binding</keyword>
<dbReference type="InterPro" id="IPR047057">
    <property type="entry name" value="MerR_fam"/>
</dbReference>
<dbReference type="GeneID" id="55473455"/>
<dbReference type="SUPFAM" id="SSF46955">
    <property type="entry name" value="Putative DNA-binding domain"/>
    <property type="match status" value="1"/>
</dbReference>
<dbReference type="SMART" id="SM00422">
    <property type="entry name" value="HTH_MERR"/>
    <property type="match status" value="1"/>
</dbReference>
<dbReference type="CDD" id="cd01107">
    <property type="entry name" value="HTH_BmrR"/>
    <property type="match status" value="1"/>
</dbReference>
<dbReference type="InterPro" id="IPR000551">
    <property type="entry name" value="MerR-type_HTH_dom"/>
</dbReference>